<name>A0ABQ2UMJ9_9ACTN</name>
<keyword evidence="2" id="KW-1185">Reference proteome</keyword>
<accession>A0ABQ2UMJ9</accession>
<proteinExistence type="predicted"/>
<sequence>MKQYVWCGPCGQSRMYAVSNGEFSCPKCGAHTDPDLDLILDPGETWAVDPEGRLYGKASTS</sequence>
<comment type="caution">
    <text evidence="1">The sequence shown here is derived from an EMBL/GenBank/DDBJ whole genome shotgun (WGS) entry which is preliminary data.</text>
</comment>
<organism evidence="1 2">
    <name type="scientific">Streptomyces albospinus</name>
    <dbReference type="NCBI Taxonomy" id="285515"/>
    <lineage>
        <taxon>Bacteria</taxon>
        <taxon>Bacillati</taxon>
        <taxon>Actinomycetota</taxon>
        <taxon>Actinomycetes</taxon>
        <taxon>Kitasatosporales</taxon>
        <taxon>Streptomycetaceae</taxon>
        <taxon>Streptomyces</taxon>
    </lineage>
</organism>
<protein>
    <submittedName>
        <fullName evidence="1">Uncharacterized protein</fullName>
    </submittedName>
</protein>
<dbReference type="EMBL" id="BMRP01000001">
    <property type="protein sequence ID" value="GGU41657.1"/>
    <property type="molecule type" value="Genomic_DNA"/>
</dbReference>
<reference evidence="2" key="1">
    <citation type="journal article" date="2019" name="Int. J. Syst. Evol. Microbiol.">
        <title>The Global Catalogue of Microorganisms (GCM) 10K type strain sequencing project: providing services to taxonomists for standard genome sequencing and annotation.</title>
        <authorList>
            <consortium name="The Broad Institute Genomics Platform"/>
            <consortium name="The Broad Institute Genome Sequencing Center for Infectious Disease"/>
            <person name="Wu L."/>
            <person name="Ma J."/>
        </authorList>
    </citation>
    <scope>NUCLEOTIDE SEQUENCE [LARGE SCALE GENOMIC DNA]</scope>
    <source>
        <strain evidence="2">JCM 3399</strain>
    </source>
</reference>
<dbReference type="RefSeq" id="WP_189295092.1">
    <property type="nucleotide sequence ID" value="NZ_BMRP01000001.1"/>
</dbReference>
<gene>
    <name evidence="1" type="ORF">GCM10010211_00820</name>
</gene>
<evidence type="ECO:0000313" key="1">
    <source>
        <dbReference type="EMBL" id="GGU41657.1"/>
    </source>
</evidence>
<evidence type="ECO:0000313" key="2">
    <source>
        <dbReference type="Proteomes" id="UP000654471"/>
    </source>
</evidence>
<dbReference type="Proteomes" id="UP000654471">
    <property type="component" value="Unassembled WGS sequence"/>
</dbReference>